<dbReference type="InterPro" id="IPR043128">
    <property type="entry name" value="Rev_trsase/Diguanyl_cyclase"/>
</dbReference>
<dbReference type="Pfam" id="PF20969">
    <property type="entry name" value="MASE11"/>
    <property type="match status" value="1"/>
</dbReference>
<dbReference type="GO" id="GO:0052621">
    <property type="term" value="F:diguanylate cyclase activity"/>
    <property type="evidence" value="ECO:0007669"/>
    <property type="project" value="UniProtKB-EC"/>
</dbReference>
<dbReference type="CDD" id="cd01949">
    <property type="entry name" value="GGDEF"/>
    <property type="match status" value="1"/>
</dbReference>
<feature type="domain" description="GGDEF" evidence="4">
    <location>
        <begin position="221"/>
        <end position="354"/>
    </location>
</feature>
<comment type="catalytic activity">
    <reaction evidence="2">
        <text>2 GTP = 3',3'-c-di-GMP + 2 diphosphate</text>
        <dbReference type="Rhea" id="RHEA:24898"/>
        <dbReference type="ChEBI" id="CHEBI:33019"/>
        <dbReference type="ChEBI" id="CHEBI:37565"/>
        <dbReference type="ChEBI" id="CHEBI:58805"/>
        <dbReference type="EC" id="2.7.7.65"/>
    </reaction>
</comment>
<dbReference type="PANTHER" id="PTHR45138:SF9">
    <property type="entry name" value="DIGUANYLATE CYCLASE DGCM-RELATED"/>
    <property type="match status" value="1"/>
</dbReference>
<dbReference type="PROSITE" id="PS50887">
    <property type="entry name" value="GGDEF"/>
    <property type="match status" value="1"/>
</dbReference>
<dbReference type="FunFam" id="3.30.70.270:FF:000001">
    <property type="entry name" value="Diguanylate cyclase domain protein"/>
    <property type="match status" value="1"/>
</dbReference>
<keyword evidence="6" id="KW-1185">Reference proteome</keyword>
<dbReference type="AlphaFoldDB" id="A0A1E5Q9X7"/>
<evidence type="ECO:0000256" key="3">
    <source>
        <dbReference type="SAM" id="Phobius"/>
    </source>
</evidence>
<feature type="transmembrane region" description="Helical" evidence="3">
    <location>
        <begin position="62"/>
        <end position="80"/>
    </location>
</feature>
<accession>A0A1E5Q9X7</accession>
<reference evidence="6" key="1">
    <citation type="submission" date="2016-07" db="EMBL/GenBank/DDBJ databases">
        <authorList>
            <person name="Florea S."/>
            <person name="Webb J.S."/>
            <person name="Jaromczyk J."/>
            <person name="Schardl C.L."/>
        </authorList>
    </citation>
    <scope>NUCLEOTIDE SEQUENCE [LARGE SCALE GENOMIC DNA]</scope>
    <source>
        <strain evidence="6">MV-1</strain>
    </source>
</reference>
<keyword evidence="3" id="KW-0472">Membrane</keyword>
<dbReference type="Gene3D" id="3.30.70.270">
    <property type="match status" value="1"/>
</dbReference>
<keyword evidence="3" id="KW-1133">Transmembrane helix</keyword>
<feature type="transmembrane region" description="Helical" evidence="3">
    <location>
        <begin position="123"/>
        <end position="143"/>
    </location>
</feature>
<comment type="caution">
    <text evidence="5">The sequence shown here is derived from an EMBL/GenBank/DDBJ whole genome shotgun (WGS) entry which is preliminary data.</text>
</comment>
<dbReference type="InterPro" id="IPR000160">
    <property type="entry name" value="GGDEF_dom"/>
</dbReference>
<evidence type="ECO:0000313" key="5">
    <source>
        <dbReference type="EMBL" id="OEJ68517.1"/>
    </source>
</evidence>
<evidence type="ECO:0000256" key="1">
    <source>
        <dbReference type="ARBA" id="ARBA00012528"/>
    </source>
</evidence>
<dbReference type="InterPro" id="IPR048437">
    <property type="entry name" value="MASE11"/>
</dbReference>
<protein>
    <recommendedName>
        <fullName evidence="1">diguanylate cyclase</fullName>
        <ecNumber evidence="1">2.7.7.65</ecNumber>
    </recommendedName>
</protein>
<feature type="transmembrane region" description="Helical" evidence="3">
    <location>
        <begin position="87"/>
        <end position="103"/>
    </location>
</feature>
<dbReference type="Proteomes" id="UP000095347">
    <property type="component" value="Unassembled WGS sequence"/>
</dbReference>
<keyword evidence="3" id="KW-0812">Transmembrane</keyword>
<dbReference type="InterPro" id="IPR029787">
    <property type="entry name" value="Nucleotide_cyclase"/>
</dbReference>
<dbReference type="SUPFAM" id="SSF55073">
    <property type="entry name" value="Nucleotide cyclase"/>
    <property type="match status" value="1"/>
</dbReference>
<dbReference type="RefSeq" id="WP_069957180.1">
    <property type="nucleotide sequence ID" value="NZ_MCGG01000013.1"/>
</dbReference>
<gene>
    <name evidence="5" type="ORF">BEN30_06215</name>
</gene>
<proteinExistence type="predicted"/>
<dbReference type="NCBIfam" id="TIGR00254">
    <property type="entry name" value="GGDEF"/>
    <property type="match status" value="1"/>
</dbReference>
<dbReference type="Pfam" id="PF00990">
    <property type="entry name" value="GGDEF"/>
    <property type="match status" value="1"/>
</dbReference>
<evidence type="ECO:0000313" key="6">
    <source>
        <dbReference type="Proteomes" id="UP000095347"/>
    </source>
</evidence>
<name>A0A1E5Q9X7_9PROT</name>
<dbReference type="InterPro" id="IPR050469">
    <property type="entry name" value="Diguanylate_Cyclase"/>
</dbReference>
<dbReference type="STRING" id="28181.BEN30_06215"/>
<feature type="transmembrane region" description="Helical" evidence="3">
    <location>
        <begin position="36"/>
        <end position="56"/>
    </location>
</feature>
<dbReference type="EMBL" id="MCGG01000013">
    <property type="protein sequence ID" value="OEJ68517.1"/>
    <property type="molecule type" value="Genomic_DNA"/>
</dbReference>
<dbReference type="EC" id="2.7.7.65" evidence="1"/>
<evidence type="ECO:0000256" key="2">
    <source>
        <dbReference type="ARBA" id="ARBA00034247"/>
    </source>
</evidence>
<sequence>MCFATKASVGNGQWAFTLQRPLRCVSFLFFRASIPYPVRAGSIVFLLFMVGSIGFWNMGMIAGANPLLLLSPVFATILFGKRLGIPLAILMIVAMILTAYSFVFGNRVLEINFDVSLSFLPSWITYLMTVVMAVVASVVAISMSNHHLETALIEARKGQTDLANLNKDLENQVRIRTLELQDATKTAEQQARTDVLTGLNNRRAFFEYANAVDAQSRRYNHTYVIAMIDIDHFKLVNDTWGHECGDVTLVNMATSLERALRETDIIGRIGGEEFAIIMPETTLAEAASLAERLRELIEGLVIKTSKGEIKVTASIGIAAFEDPSFTVEKVIGYSDTALYRAKNAGRNRVELHNEGAKKVVKSA</sequence>
<organism evidence="5 6">
    <name type="scientific">Magnetovibrio blakemorei</name>
    <dbReference type="NCBI Taxonomy" id="28181"/>
    <lineage>
        <taxon>Bacteria</taxon>
        <taxon>Pseudomonadati</taxon>
        <taxon>Pseudomonadota</taxon>
        <taxon>Alphaproteobacteria</taxon>
        <taxon>Rhodospirillales</taxon>
        <taxon>Magnetovibrionaceae</taxon>
        <taxon>Magnetovibrio</taxon>
    </lineage>
</organism>
<dbReference type="PANTHER" id="PTHR45138">
    <property type="entry name" value="REGULATORY COMPONENTS OF SENSORY TRANSDUCTION SYSTEM"/>
    <property type="match status" value="1"/>
</dbReference>
<dbReference type="SMART" id="SM00267">
    <property type="entry name" value="GGDEF"/>
    <property type="match status" value="1"/>
</dbReference>
<evidence type="ECO:0000259" key="4">
    <source>
        <dbReference type="PROSITE" id="PS50887"/>
    </source>
</evidence>